<dbReference type="GO" id="GO:0045333">
    <property type="term" value="P:cellular respiration"/>
    <property type="evidence" value="ECO:0007669"/>
    <property type="project" value="UniProtKB-ARBA"/>
</dbReference>
<dbReference type="GO" id="GO:0030976">
    <property type="term" value="F:thiamine pyrophosphate binding"/>
    <property type="evidence" value="ECO:0007669"/>
    <property type="project" value="InterPro"/>
</dbReference>
<feature type="domain" description="Thiamine pyrophosphate enzyme TPP-binding" evidence="2">
    <location>
        <begin position="4"/>
        <end position="99"/>
    </location>
</feature>
<dbReference type="InterPro" id="IPR011766">
    <property type="entry name" value="TPP_enzyme_TPP-bd"/>
</dbReference>
<dbReference type="GO" id="GO:0000287">
    <property type="term" value="F:magnesium ion binding"/>
    <property type="evidence" value="ECO:0007669"/>
    <property type="project" value="UniProtKB-ARBA"/>
</dbReference>
<evidence type="ECO:0000313" key="3">
    <source>
        <dbReference type="EMBL" id="EWT03827.1"/>
    </source>
</evidence>
<dbReference type="Gene3D" id="3.40.50.970">
    <property type="match status" value="1"/>
</dbReference>
<evidence type="ECO:0000259" key="2">
    <source>
        <dbReference type="Pfam" id="PF02775"/>
    </source>
</evidence>
<comment type="caution">
    <text evidence="3">The sequence shown here is derived from an EMBL/GenBank/DDBJ whole genome shotgun (WGS) entry which is preliminary data.</text>
</comment>
<feature type="non-terminal residue" evidence="3">
    <location>
        <position position="1"/>
    </location>
</feature>
<proteinExistence type="predicted"/>
<dbReference type="InterPro" id="IPR051457">
    <property type="entry name" value="2-oxoacid:Fd_oxidoreductase"/>
</dbReference>
<accession>W9GF32</accession>
<gene>
    <name evidence="3" type="ORF">N864_10690</name>
</gene>
<protein>
    <submittedName>
        <fullName evidence="3">2-oxoacid:ferredoxin oxidoreductase subunit beta</fullName>
    </submittedName>
</protein>
<dbReference type="RefSeq" id="WP_034722568.1">
    <property type="nucleotide sequence ID" value="NZ_AWQS01000438.1"/>
</dbReference>
<dbReference type="PANTHER" id="PTHR48084">
    <property type="entry name" value="2-OXOGLUTARATE OXIDOREDUCTASE SUBUNIT KORB-RELATED"/>
    <property type="match status" value="1"/>
</dbReference>
<keyword evidence="1" id="KW-0560">Oxidoreductase</keyword>
<sequence>SIGGNHLIHALRRNVNLKILLFNNEIYGLTKGQYSPTSRVGQVTKSTPLGSVDQPFNPVSLALGADASFVARTLDSDRKHLTTVLRAAAEHRGSALVEIYQNCPIFNDGAFDVLKDRTSAEARIIQLQDGEEVTLGDQVAVWDEVSGIRIVPRDQADPARVVVHHPDAPDPSTAYALSRLDTPDLSHVPLGIFRNVTRPTYDDAVRDQVASAQTTPITDADIDALLAGQDTWTVTA</sequence>
<dbReference type="Pfam" id="PF02775">
    <property type="entry name" value="TPP_enzyme_C"/>
    <property type="match status" value="1"/>
</dbReference>
<dbReference type="EMBL" id="AWQS01000438">
    <property type="protein sequence ID" value="EWT03827.1"/>
    <property type="molecule type" value="Genomic_DNA"/>
</dbReference>
<dbReference type="GO" id="GO:0016625">
    <property type="term" value="F:oxidoreductase activity, acting on the aldehyde or oxo group of donors, iron-sulfur protein as acceptor"/>
    <property type="evidence" value="ECO:0007669"/>
    <property type="project" value="UniProtKB-ARBA"/>
</dbReference>
<reference evidence="4" key="1">
    <citation type="submission" date="2013-08" db="EMBL/GenBank/DDBJ databases">
        <title>Intrasporangium oryzae NRRL B-24470.</title>
        <authorList>
            <person name="Liu H."/>
            <person name="Wang G."/>
        </authorList>
    </citation>
    <scope>NUCLEOTIDE SEQUENCE [LARGE SCALE GENOMIC DNA]</scope>
    <source>
        <strain evidence="4">Q5-1</strain>
    </source>
</reference>
<keyword evidence="4" id="KW-1185">Reference proteome</keyword>
<dbReference type="InterPro" id="IPR029061">
    <property type="entry name" value="THDP-binding"/>
</dbReference>
<dbReference type="AlphaFoldDB" id="W9GF32"/>
<evidence type="ECO:0000313" key="4">
    <source>
        <dbReference type="Proteomes" id="UP000019494"/>
    </source>
</evidence>
<dbReference type="OrthoDB" id="9775140at2"/>
<dbReference type="SUPFAM" id="SSF52518">
    <property type="entry name" value="Thiamin diphosphate-binding fold (THDP-binding)"/>
    <property type="match status" value="1"/>
</dbReference>
<dbReference type="Proteomes" id="UP000019494">
    <property type="component" value="Unassembled WGS sequence"/>
</dbReference>
<name>W9GF32_9MICO</name>
<evidence type="ECO:0000256" key="1">
    <source>
        <dbReference type="ARBA" id="ARBA00023002"/>
    </source>
</evidence>
<dbReference type="PANTHER" id="PTHR48084:SF4">
    <property type="entry name" value="2-OXOGLUTARATE OXIDOREDUCTASE SUBUNIT KORB"/>
    <property type="match status" value="1"/>
</dbReference>
<organism evidence="3 4">
    <name type="scientific">Intrasporangium chromatireducens Q5-1</name>
    <dbReference type="NCBI Taxonomy" id="584657"/>
    <lineage>
        <taxon>Bacteria</taxon>
        <taxon>Bacillati</taxon>
        <taxon>Actinomycetota</taxon>
        <taxon>Actinomycetes</taxon>
        <taxon>Micrococcales</taxon>
        <taxon>Intrasporangiaceae</taxon>
        <taxon>Intrasporangium</taxon>
    </lineage>
</organism>
<dbReference type="PATRIC" id="fig|584657.3.peg.4299"/>